<dbReference type="PROSITE" id="PS51257">
    <property type="entry name" value="PROKAR_LIPOPROTEIN"/>
    <property type="match status" value="1"/>
</dbReference>
<sequence length="122" mass="13665">MTQWVIKCSPEKGRQHACLHAGGACCSCMQRQHPQQEPFELLNFRKWRPALGGNRFQWANLLGLRRCLREDEEARNADDPRTSCGISGSAYTTEPISGNNVKDVSSIRIGRNGSGIDIDDNY</sequence>
<proteinExistence type="predicted"/>
<evidence type="ECO:0000313" key="3">
    <source>
        <dbReference type="Proteomes" id="UP000008744"/>
    </source>
</evidence>
<feature type="compositionally biased region" description="Polar residues" evidence="1">
    <location>
        <begin position="84"/>
        <end position="97"/>
    </location>
</feature>
<feature type="region of interest" description="Disordered" evidence="1">
    <location>
        <begin position="72"/>
        <end position="97"/>
    </location>
</feature>
<reference evidence="2 3" key="1">
    <citation type="journal article" date="2007" name="Nature">
        <title>Evolution of genes and genomes on the Drosophila phylogeny.</title>
        <authorList>
            <consortium name="Drosophila 12 Genomes Consortium"/>
            <person name="Clark A.G."/>
            <person name="Eisen M.B."/>
            <person name="Smith D.R."/>
            <person name="Bergman C.M."/>
            <person name="Oliver B."/>
            <person name="Markow T.A."/>
            <person name="Kaufman T.C."/>
            <person name="Kellis M."/>
            <person name="Gelbart W."/>
            <person name="Iyer V.N."/>
            <person name="Pollard D.A."/>
            <person name="Sackton T.B."/>
            <person name="Larracuente A.M."/>
            <person name="Singh N.D."/>
            <person name="Abad J.P."/>
            <person name="Abt D.N."/>
            <person name="Adryan B."/>
            <person name="Aguade M."/>
            <person name="Akashi H."/>
            <person name="Anderson W.W."/>
            <person name="Aquadro C.F."/>
            <person name="Ardell D.H."/>
            <person name="Arguello R."/>
            <person name="Artieri C.G."/>
            <person name="Barbash D.A."/>
            <person name="Barker D."/>
            <person name="Barsanti P."/>
            <person name="Batterham P."/>
            <person name="Batzoglou S."/>
            <person name="Begun D."/>
            <person name="Bhutkar A."/>
            <person name="Blanco E."/>
            <person name="Bosak S.A."/>
            <person name="Bradley R.K."/>
            <person name="Brand A.D."/>
            <person name="Brent M.R."/>
            <person name="Brooks A.N."/>
            <person name="Brown R.H."/>
            <person name="Butlin R.K."/>
            <person name="Caggese C."/>
            <person name="Calvi B.R."/>
            <person name="Bernardo de Carvalho A."/>
            <person name="Caspi A."/>
            <person name="Castrezana S."/>
            <person name="Celniker S.E."/>
            <person name="Chang J.L."/>
            <person name="Chapple C."/>
            <person name="Chatterji S."/>
            <person name="Chinwalla A."/>
            <person name="Civetta A."/>
            <person name="Clifton S.W."/>
            <person name="Comeron J.M."/>
            <person name="Costello J.C."/>
            <person name="Coyne J.A."/>
            <person name="Daub J."/>
            <person name="David R.G."/>
            <person name="Delcher A.L."/>
            <person name="Delehaunty K."/>
            <person name="Do C.B."/>
            <person name="Ebling H."/>
            <person name="Edwards K."/>
            <person name="Eickbush T."/>
            <person name="Evans J.D."/>
            <person name="Filipski A."/>
            <person name="Findeiss S."/>
            <person name="Freyhult E."/>
            <person name="Fulton L."/>
            <person name="Fulton R."/>
            <person name="Garcia A.C."/>
            <person name="Gardiner A."/>
            <person name="Garfield D.A."/>
            <person name="Garvin B.E."/>
            <person name="Gibson G."/>
            <person name="Gilbert D."/>
            <person name="Gnerre S."/>
            <person name="Godfrey J."/>
            <person name="Good R."/>
            <person name="Gotea V."/>
            <person name="Gravely B."/>
            <person name="Greenberg A.J."/>
            <person name="Griffiths-Jones S."/>
            <person name="Gross S."/>
            <person name="Guigo R."/>
            <person name="Gustafson E.A."/>
            <person name="Haerty W."/>
            <person name="Hahn M.W."/>
            <person name="Halligan D.L."/>
            <person name="Halpern A.L."/>
            <person name="Halter G.M."/>
            <person name="Han M.V."/>
            <person name="Heger A."/>
            <person name="Hillier L."/>
            <person name="Hinrichs A.S."/>
            <person name="Holmes I."/>
            <person name="Hoskins R.A."/>
            <person name="Hubisz M.J."/>
            <person name="Hultmark D."/>
            <person name="Huntley M.A."/>
            <person name="Jaffe D.B."/>
            <person name="Jagadeeshan S."/>
            <person name="Jeck W.R."/>
            <person name="Johnson J."/>
            <person name="Jones C.D."/>
            <person name="Jordan W.C."/>
            <person name="Karpen G.H."/>
            <person name="Kataoka E."/>
            <person name="Keightley P.D."/>
            <person name="Kheradpour P."/>
            <person name="Kirkness E.F."/>
            <person name="Koerich L.B."/>
            <person name="Kristiansen K."/>
            <person name="Kudrna D."/>
            <person name="Kulathinal R.J."/>
            <person name="Kumar S."/>
            <person name="Kwok R."/>
            <person name="Lander E."/>
            <person name="Langley C.H."/>
            <person name="Lapoint R."/>
            <person name="Lazzaro B.P."/>
            <person name="Lee S.J."/>
            <person name="Levesque L."/>
            <person name="Li R."/>
            <person name="Lin C.F."/>
            <person name="Lin M.F."/>
            <person name="Lindblad-Toh K."/>
            <person name="Llopart A."/>
            <person name="Long M."/>
            <person name="Low L."/>
            <person name="Lozovsky E."/>
            <person name="Lu J."/>
            <person name="Luo M."/>
            <person name="Machado C.A."/>
            <person name="Makalowski W."/>
            <person name="Marzo M."/>
            <person name="Matsuda M."/>
            <person name="Matzkin L."/>
            <person name="McAllister B."/>
            <person name="McBride C.S."/>
            <person name="McKernan B."/>
            <person name="McKernan K."/>
            <person name="Mendez-Lago M."/>
            <person name="Minx P."/>
            <person name="Mollenhauer M.U."/>
            <person name="Montooth K."/>
            <person name="Mount S.M."/>
            <person name="Mu X."/>
            <person name="Myers E."/>
            <person name="Negre B."/>
            <person name="Newfeld S."/>
            <person name="Nielsen R."/>
            <person name="Noor M.A."/>
            <person name="O'Grady P."/>
            <person name="Pachter L."/>
            <person name="Papaceit M."/>
            <person name="Parisi M.J."/>
            <person name="Parisi M."/>
            <person name="Parts L."/>
            <person name="Pedersen J.S."/>
            <person name="Pesole G."/>
            <person name="Phillippy A.M."/>
            <person name="Ponting C.P."/>
            <person name="Pop M."/>
            <person name="Porcelli D."/>
            <person name="Powell J.R."/>
            <person name="Prohaska S."/>
            <person name="Pruitt K."/>
            <person name="Puig M."/>
            <person name="Quesneville H."/>
            <person name="Ram K.R."/>
            <person name="Rand D."/>
            <person name="Rasmussen M.D."/>
            <person name="Reed L.K."/>
            <person name="Reenan R."/>
            <person name="Reily A."/>
            <person name="Remington K.A."/>
            <person name="Rieger T.T."/>
            <person name="Ritchie M.G."/>
            <person name="Robin C."/>
            <person name="Rogers Y.H."/>
            <person name="Rohde C."/>
            <person name="Rozas J."/>
            <person name="Rubenfield M.J."/>
            <person name="Ruiz A."/>
            <person name="Russo S."/>
            <person name="Salzberg S.L."/>
            <person name="Sanchez-Gracia A."/>
            <person name="Saranga D.J."/>
            <person name="Sato H."/>
            <person name="Schaeffer S.W."/>
            <person name="Schatz M.C."/>
            <person name="Schlenke T."/>
            <person name="Schwartz R."/>
            <person name="Segarra C."/>
            <person name="Singh R.S."/>
            <person name="Sirot L."/>
            <person name="Sirota M."/>
            <person name="Sisneros N.B."/>
            <person name="Smith C.D."/>
            <person name="Smith T.F."/>
            <person name="Spieth J."/>
            <person name="Stage D.E."/>
            <person name="Stark A."/>
            <person name="Stephan W."/>
            <person name="Strausberg R.L."/>
            <person name="Strempel S."/>
            <person name="Sturgill D."/>
            <person name="Sutton G."/>
            <person name="Sutton G.G."/>
            <person name="Tao W."/>
            <person name="Teichmann S."/>
            <person name="Tobari Y.N."/>
            <person name="Tomimura Y."/>
            <person name="Tsolas J.M."/>
            <person name="Valente V.L."/>
            <person name="Venter E."/>
            <person name="Venter J.C."/>
            <person name="Vicario S."/>
            <person name="Vieira F.G."/>
            <person name="Vilella A.J."/>
            <person name="Villasante A."/>
            <person name="Walenz B."/>
            <person name="Wang J."/>
            <person name="Wasserman M."/>
            <person name="Watts T."/>
            <person name="Wilson D."/>
            <person name="Wilson R.K."/>
            <person name="Wing R.A."/>
            <person name="Wolfner M.F."/>
            <person name="Wong A."/>
            <person name="Wong G.K."/>
            <person name="Wu C.I."/>
            <person name="Wu G."/>
            <person name="Yamamoto D."/>
            <person name="Yang H.P."/>
            <person name="Yang S.P."/>
            <person name="Yorke J.A."/>
            <person name="Yoshida K."/>
            <person name="Zdobnov E."/>
            <person name="Zhang P."/>
            <person name="Zhang Y."/>
            <person name="Zimin A.V."/>
            <person name="Baldwin J."/>
            <person name="Abdouelleil A."/>
            <person name="Abdulkadir J."/>
            <person name="Abebe A."/>
            <person name="Abera B."/>
            <person name="Abreu J."/>
            <person name="Acer S.C."/>
            <person name="Aftuck L."/>
            <person name="Alexander A."/>
            <person name="An P."/>
            <person name="Anderson E."/>
            <person name="Anderson S."/>
            <person name="Arachi H."/>
            <person name="Azer M."/>
            <person name="Bachantsang P."/>
            <person name="Barry A."/>
            <person name="Bayul T."/>
            <person name="Berlin A."/>
            <person name="Bessette D."/>
            <person name="Bloom T."/>
            <person name="Blye J."/>
            <person name="Boguslavskiy L."/>
            <person name="Bonnet C."/>
            <person name="Boukhgalter B."/>
            <person name="Bourzgui I."/>
            <person name="Brown A."/>
            <person name="Cahill P."/>
            <person name="Channer S."/>
            <person name="Cheshatsang Y."/>
            <person name="Chuda L."/>
            <person name="Citroen M."/>
            <person name="Collymore A."/>
            <person name="Cooke P."/>
            <person name="Costello M."/>
            <person name="D'Aco K."/>
            <person name="Daza R."/>
            <person name="De Haan G."/>
            <person name="DeGray S."/>
            <person name="DeMaso C."/>
            <person name="Dhargay N."/>
            <person name="Dooley K."/>
            <person name="Dooley E."/>
            <person name="Doricent M."/>
            <person name="Dorje P."/>
            <person name="Dorjee K."/>
            <person name="Dupes A."/>
            <person name="Elong R."/>
            <person name="Falk J."/>
            <person name="Farina A."/>
            <person name="Faro S."/>
            <person name="Ferguson D."/>
            <person name="Fisher S."/>
            <person name="Foley C.D."/>
            <person name="Franke A."/>
            <person name="Friedrich D."/>
            <person name="Gadbois L."/>
            <person name="Gearin G."/>
            <person name="Gearin C.R."/>
            <person name="Giannoukos G."/>
            <person name="Goode T."/>
            <person name="Graham J."/>
            <person name="Grandbois E."/>
            <person name="Grewal S."/>
            <person name="Gyaltsen K."/>
            <person name="Hafez N."/>
            <person name="Hagos B."/>
            <person name="Hall J."/>
            <person name="Henson C."/>
            <person name="Hollinger A."/>
            <person name="Honan T."/>
            <person name="Huard M.D."/>
            <person name="Hughes L."/>
            <person name="Hurhula B."/>
            <person name="Husby M.E."/>
            <person name="Kamat A."/>
            <person name="Kanga B."/>
            <person name="Kashin S."/>
            <person name="Khazanovich D."/>
            <person name="Kisner P."/>
            <person name="Lance K."/>
            <person name="Lara M."/>
            <person name="Lee W."/>
            <person name="Lennon N."/>
            <person name="Letendre F."/>
            <person name="LeVine R."/>
            <person name="Lipovsky A."/>
            <person name="Liu X."/>
            <person name="Liu J."/>
            <person name="Liu S."/>
            <person name="Lokyitsang T."/>
            <person name="Lokyitsang Y."/>
            <person name="Lubonja R."/>
            <person name="Lui A."/>
            <person name="MacDonald P."/>
            <person name="Magnisalis V."/>
            <person name="Maru K."/>
            <person name="Matthews C."/>
            <person name="McCusker W."/>
            <person name="McDonough S."/>
            <person name="Mehta T."/>
            <person name="Meldrim J."/>
            <person name="Meneus L."/>
            <person name="Mihai O."/>
            <person name="Mihalev A."/>
            <person name="Mihova T."/>
            <person name="Mittelman R."/>
            <person name="Mlenga V."/>
            <person name="Montmayeur A."/>
            <person name="Mulrain L."/>
            <person name="Navidi A."/>
            <person name="Naylor J."/>
            <person name="Negash T."/>
            <person name="Nguyen T."/>
            <person name="Nguyen N."/>
            <person name="Nicol R."/>
            <person name="Norbu C."/>
            <person name="Norbu N."/>
            <person name="Novod N."/>
            <person name="O'Neill B."/>
            <person name="Osman S."/>
            <person name="Markiewicz E."/>
            <person name="Oyono O.L."/>
            <person name="Patti C."/>
            <person name="Phunkhang P."/>
            <person name="Pierre F."/>
            <person name="Priest M."/>
            <person name="Raghuraman S."/>
            <person name="Rege F."/>
            <person name="Reyes R."/>
            <person name="Rise C."/>
            <person name="Rogov P."/>
            <person name="Ross K."/>
            <person name="Ryan E."/>
            <person name="Settipalli S."/>
            <person name="Shea T."/>
            <person name="Sherpa N."/>
            <person name="Shi L."/>
            <person name="Shih D."/>
            <person name="Sparrow T."/>
            <person name="Spaulding J."/>
            <person name="Stalker J."/>
            <person name="Stange-Thomann N."/>
            <person name="Stavropoulos S."/>
            <person name="Stone C."/>
            <person name="Strader C."/>
            <person name="Tesfaye S."/>
            <person name="Thomson T."/>
            <person name="Thoulutsang Y."/>
            <person name="Thoulutsang D."/>
            <person name="Topham K."/>
            <person name="Topping I."/>
            <person name="Tsamla T."/>
            <person name="Vassiliev H."/>
            <person name="Vo A."/>
            <person name="Wangchuk T."/>
            <person name="Wangdi T."/>
            <person name="Weiand M."/>
            <person name="Wilkinson J."/>
            <person name="Wilson A."/>
            <person name="Yadav S."/>
            <person name="Young G."/>
            <person name="Yu Q."/>
            <person name="Zembek L."/>
            <person name="Zhong D."/>
            <person name="Zimmer A."/>
            <person name="Zwirko Z."/>
            <person name="Jaffe D.B."/>
            <person name="Alvarez P."/>
            <person name="Brockman W."/>
            <person name="Butler J."/>
            <person name="Chin C."/>
            <person name="Gnerre S."/>
            <person name="Grabherr M."/>
            <person name="Kleber M."/>
            <person name="Mauceli E."/>
            <person name="MacCallum I."/>
        </authorList>
    </citation>
    <scope>NUCLEOTIDE SEQUENCE [LARGE SCALE GENOMIC DNA]</scope>
    <source>
        <strain evidence="3">MSH-3 / Tucson 14011-0111.49</strain>
    </source>
</reference>
<dbReference type="AlphaFoldDB" id="B4GBV8"/>
<dbReference type="EMBL" id="CH479181">
    <property type="protein sequence ID" value="EDW31337.1"/>
    <property type="molecule type" value="Genomic_DNA"/>
</dbReference>
<keyword evidence="3" id="KW-1185">Reference proteome</keyword>
<name>B4GBV8_DROPE</name>
<dbReference type="HOGENOM" id="CLU_2029090_0_0_1"/>
<gene>
    <name evidence="2" type="primary">Dper\GL11085</name>
    <name evidence="2" type="ORF">Dper_GL11085</name>
</gene>
<evidence type="ECO:0000256" key="1">
    <source>
        <dbReference type="SAM" id="MobiDB-lite"/>
    </source>
</evidence>
<dbReference type="Proteomes" id="UP000008744">
    <property type="component" value="Unassembled WGS sequence"/>
</dbReference>
<protein>
    <submittedName>
        <fullName evidence="2">GL11085</fullName>
    </submittedName>
</protein>
<accession>B4GBV8</accession>
<evidence type="ECO:0000313" key="2">
    <source>
        <dbReference type="EMBL" id="EDW31337.1"/>
    </source>
</evidence>
<feature type="compositionally biased region" description="Basic and acidic residues" evidence="1">
    <location>
        <begin position="72"/>
        <end position="81"/>
    </location>
</feature>
<organism evidence="3">
    <name type="scientific">Drosophila persimilis</name>
    <name type="common">Fruit fly</name>
    <dbReference type="NCBI Taxonomy" id="7234"/>
    <lineage>
        <taxon>Eukaryota</taxon>
        <taxon>Metazoa</taxon>
        <taxon>Ecdysozoa</taxon>
        <taxon>Arthropoda</taxon>
        <taxon>Hexapoda</taxon>
        <taxon>Insecta</taxon>
        <taxon>Pterygota</taxon>
        <taxon>Neoptera</taxon>
        <taxon>Endopterygota</taxon>
        <taxon>Diptera</taxon>
        <taxon>Brachycera</taxon>
        <taxon>Muscomorpha</taxon>
        <taxon>Ephydroidea</taxon>
        <taxon>Drosophilidae</taxon>
        <taxon>Drosophila</taxon>
        <taxon>Sophophora</taxon>
    </lineage>
</organism>